<accession>A0A6H0SDP0</accession>
<gene>
    <name evidence="2" type="ORF">EXE63_12840</name>
</gene>
<dbReference type="SUPFAM" id="SSF54593">
    <property type="entry name" value="Glyoxalase/Bleomycin resistance protein/Dihydroxybiphenyl dioxygenase"/>
    <property type="match status" value="1"/>
</dbReference>
<dbReference type="AlphaFoldDB" id="A0A6H0SDP0"/>
<dbReference type="Gene3D" id="3.10.180.10">
    <property type="entry name" value="2,3-Dihydroxybiphenyl 1,2-Dioxygenase, domain 1"/>
    <property type="match status" value="1"/>
</dbReference>
<dbReference type="Proteomes" id="UP000501849">
    <property type="component" value="Chromosome"/>
</dbReference>
<reference evidence="2 3" key="1">
    <citation type="submission" date="2019-04" db="EMBL/GenBank/DDBJ databases">
        <title>Draft, Whole-Genome Sequence of the Anthracene-degrading Mycobacterium frederiksbergense LB501T, Isolated from a Polycyclic Aromatic Hydrocarbon (PAH)-Contaminated Soil.</title>
        <authorList>
            <person name="Augelletti F."/>
        </authorList>
    </citation>
    <scope>NUCLEOTIDE SEQUENCE [LARGE SCALE GENOMIC DNA]</scope>
    <source>
        <strain evidence="2 3">LB 501T</strain>
    </source>
</reference>
<proteinExistence type="predicted"/>
<organism evidence="2 3">
    <name type="scientific">Mycolicibacterium frederiksbergense</name>
    <dbReference type="NCBI Taxonomy" id="117567"/>
    <lineage>
        <taxon>Bacteria</taxon>
        <taxon>Bacillati</taxon>
        <taxon>Actinomycetota</taxon>
        <taxon>Actinomycetes</taxon>
        <taxon>Mycobacteriales</taxon>
        <taxon>Mycobacteriaceae</taxon>
        <taxon>Mycolicibacterium</taxon>
    </lineage>
</organism>
<sequence length="116" mass="12401">MTLDISMVTFDCTEPERLARWWADAVAGEMTIAAPGEFVTVASPQGLRLGFQNVPDPTPGKNRLHLDLHSHDRVRDVARLIAAGATEVSRGEASADFGWVVLADPDGNVFCVAGAP</sequence>
<keyword evidence="3" id="KW-1185">Reference proteome</keyword>
<feature type="domain" description="Glyoxalase-like" evidence="1">
    <location>
        <begin position="7"/>
        <end position="112"/>
    </location>
</feature>
<dbReference type="InterPro" id="IPR041581">
    <property type="entry name" value="Glyoxalase_6"/>
</dbReference>
<dbReference type="KEGG" id="mfre:EXE63_12840"/>
<dbReference type="PANTHER" id="PTHR35908">
    <property type="entry name" value="HYPOTHETICAL FUSION PROTEIN"/>
    <property type="match status" value="1"/>
</dbReference>
<protein>
    <submittedName>
        <fullName evidence="2">VOC family protein</fullName>
    </submittedName>
</protein>
<dbReference type="InterPro" id="IPR029068">
    <property type="entry name" value="Glyas_Bleomycin-R_OHBP_Dase"/>
</dbReference>
<evidence type="ECO:0000313" key="2">
    <source>
        <dbReference type="EMBL" id="QIV85280.1"/>
    </source>
</evidence>
<evidence type="ECO:0000259" key="1">
    <source>
        <dbReference type="Pfam" id="PF18029"/>
    </source>
</evidence>
<dbReference type="PANTHER" id="PTHR35908:SF1">
    <property type="entry name" value="CONSERVED PROTEIN"/>
    <property type="match status" value="1"/>
</dbReference>
<dbReference type="Pfam" id="PF18029">
    <property type="entry name" value="Glyoxalase_6"/>
    <property type="match status" value="1"/>
</dbReference>
<dbReference type="RefSeq" id="WP_168145556.1">
    <property type="nucleotide sequence ID" value="NZ_CP038799.1"/>
</dbReference>
<name>A0A6H0SDP0_9MYCO</name>
<evidence type="ECO:0000313" key="3">
    <source>
        <dbReference type="Proteomes" id="UP000501849"/>
    </source>
</evidence>
<dbReference type="EMBL" id="CP038799">
    <property type="protein sequence ID" value="QIV85280.1"/>
    <property type="molecule type" value="Genomic_DNA"/>
</dbReference>